<keyword evidence="1" id="KW-0479">Metal-binding</keyword>
<evidence type="ECO:0000256" key="1">
    <source>
        <dbReference type="ARBA" id="ARBA00022723"/>
    </source>
</evidence>
<keyword evidence="6" id="KW-1185">Reference proteome</keyword>
<dbReference type="Gene3D" id="1.10.1280.10">
    <property type="entry name" value="Di-copper center containing domain from catechol oxidase"/>
    <property type="match status" value="2"/>
</dbReference>
<dbReference type="Pfam" id="PF00264">
    <property type="entry name" value="Tyrosinase"/>
    <property type="match status" value="2"/>
</dbReference>
<dbReference type="VEuPathDB" id="MicrosporidiaDB:AAJ76_2100014878"/>
<dbReference type="EMBL" id="JPQZ01000021">
    <property type="protein sequence ID" value="KKO75436.1"/>
    <property type="molecule type" value="Genomic_DNA"/>
</dbReference>
<evidence type="ECO:0000313" key="5">
    <source>
        <dbReference type="EMBL" id="KKO75436.1"/>
    </source>
</evidence>
<name>A0A0F9WDC2_9MICR</name>
<dbReference type="RefSeq" id="XP_024331178.1">
    <property type="nucleotide sequence ID" value="XM_024474563.1"/>
</dbReference>
<dbReference type="AlphaFoldDB" id="A0A0F9WDC2"/>
<dbReference type="PANTHER" id="PTHR11474">
    <property type="entry name" value="TYROSINASE FAMILY MEMBER"/>
    <property type="match status" value="1"/>
</dbReference>
<dbReference type="GO" id="GO:0046872">
    <property type="term" value="F:metal ion binding"/>
    <property type="evidence" value="ECO:0007669"/>
    <property type="project" value="UniProtKB-KW"/>
</dbReference>
<protein>
    <submittedName>
        <fullName evidence="5">Kunitz protease inhibitor 1</fullName>
    </submittedName>
</protein>
<dbReference type="InterPro" id="IPR002227">
    <property type="entry name" value="Tyrosinase_Cu-bd"/>
</dbReference>
<dbReference type="InterPro" id="IPR008922">
    <property type="entry name" value="Di-copper_centre_dom_sf"/>
</dbReference>
<dbReference type="GeneID" id="36319487"/>
<evidence type="ECO:0000256" key="2">
    <source>
        <dbReference type="ARBA" id="ARBA00023008"/>
    </source>
</evidence>
<evidence type="ECO:0000313" key="6">
    <source>
        <dbReference type="Proteomes" id="UP000034350"/>
    </source>
</evidence>
<proteinExistence type="predicted"/>
<dbReference type="InterPro" id="IPR050316">
    <property type="entry name" value="Tyrosinase/Hemocyanin"/>
</dbReference>
<organism evidence="5 6">
    <name type="scientific">Vairimorpha ceranae</name>
    <dbReference type="NCBI Taxonomy" id="40302"/>
    <lineage>
        <taxon>Eukaryota</taxon>
        <taxon>Fungi</taxon>
        <taxon>Fungi incertae sedis</taxon>
        <taxon>Microsporidia</taxon>
        <taxon>Nosematidae</taxon>
        <taxon>Vairimorpha</taxon>
    </lineage>
</organism>
<dbReference type="GO" id="GO:0016491">
    <property type="term" value="F:oxidoreductase activity"/>
    <property type="evidence" value="ECO:0007669"/>
    <property type="project" value="InterPro"/>
</dbReference>
<comment type="caution">
    <text evidence="5">The sequence shown here is derived from an EMBL/GenBank/DDBJ whole genome shotgun (WGS) entry which is preliminary data.</text>
</comment>
<gene>
    <name evidence="5" type="ORF">AAJ76_2100014878</name>
</gene>
<keyword evidence="2" id="KW-0186">Copper</keyword>
<dbReference type="PRINTS" id="PR00092">
    <property type="entry name" value="TYROSINASE"/>
</dbReference>
<evidence type="ECO:0000259" key="3">
    <source>
        <dbReference type="PROSITE" id="PS00497"/>
    </source>
</evidence>
<feature type="domain" description="Tyrosinase copper-binding" evidence="4">
    <location>
        <begin position="184"/>
        <end position="195"/>
    </location>
</feature>
<sequence>MMIFIPLILSKFVIRKEIRDMTKNEWIKYKNAFNLFNEKGYLADIAKIHVDVDNYAHKNGRFLPWHRMLLLHVESILQMLTKDPEIYIPYWDWSVDASDPSKSLIFTDEYWGLSECYKVSFPNSHCLQRKDKNIDPFYGVRDIERLINSKGTYNEFRDILELVPHALVHENLSGDMGQMFSPNDPIFWHHHSFIDYIWHQKQIKGLKNQYEGTVNNKKLDIEERLYPFNRQVKDVLDLKKCKIKYKPFKIVKIQSEHFKPSELSAKYIKLHNYNEKNVRKYEKYMRGEIKKGILRKIWEWFSGNYKMT</sequence>
<evidence type="ECO:0000259" key="4">
    <source>
        <dbReference type="PROSITE" id="PS00498"/>
    </source>
</evidence>
<dbReference type="OrthoDB" id="6132182at2759"/>
<accession>A0A0F9WDC2</accession>
<dbReference type="PROSITE" id="PS00497">
    <property type="entry name" value="TYROSINASE_1"/>
    <property type="match status" value="1"/>
</dbReference>
<dbReference type="PANTHER" id="PTHR11474:SF126">
    <property type="entry name" value="TYROSINASE-LIKE PROTEIN TYR-1-RELATED"/>
    <property type="match status" value="1"/>
</dbReference>
<feature type="domain" description="Tyrosinase copper-binding" evidence="3">
    <location>
        <begin position="57"/>
        <end position="74"/>
    </location>
</feature>
<dbReference type="VEuPathDB" id="MicrosporidiaDB:NCER_100633"/>
<reference evidence="5 6" key="1">
    <citation type="journal article" date="2015" name="Environ. Microbiol.">
        <title>Genome analyses suggest the presence of polyploidy and recent human-driven expansions in eight global populations of the honeybee pathogen Nosema ceranae.</title>
        <authorList>
            <person name="Pelin A."/>
            <person name="Selman M."/>
            <person name="Aris-Brosou S."/>
            <person name="Farinelli L."/>
            <person name="Corradi N."/>
        </authorList>
    </citation>
    <scope>NUCLEOTIDE SEQUENCE [LARGE SCALE GENOMIC DNA]</scope>
    <source>
        <strain evidence="5 6">PA08 1199</strain>
    </source>
</reference>
<dbReference type="VEuPathDB" id="MicrosporidiaDB:G9O61_00g014870"/>
<dbReference type="SUPFAM" id="SSF48056">
    <property type="entry name" value="Di-copper centre-containing domain"/>
    <property type="match status" value="1"/>
</dbReference>
<dbReference type="Proteomes" id="UP000034350">
    <property type="component" value="Unassembled WGS sequence"/>
</dbReference>
<dbReference type="PROSITE" id="PS00498">
    <property type="entry name" value="TYROSINASE_2"/>
    <property type="match status" value="1"/>
</dbReference>